<dbReference type="Pfam" id="PF07963">
    <property type="entry name" value="N_methyl"/>
    <property type="match status" value="1"/>
</dbReference>
<gene>
    <name evidence="3" type="ORF">HNQ40_001441</name>
</gene>
<evidence type="ECO:0000313" key="4">
    <source>
        <dbReference type="Proteomes" id="UP000541810"/>
    </source>
</evidence>
<organism evidence="3 4">
    <name type="scientific">Algisphaera agarilytica</name>
    <dbReference type="NCBI Taxonomy" id="1385975"/>
    <lineage>
        <taxon>Bacteria</taxon>
        <taxon>Pseudomonadati</taxon>
        <taxon>Planctomycetota</taxon>
        <taxon>Phycisphaerae</taxon>
        <taxon>Phycisphaerales</taxon>
        <taxon>Phycisphaeraceae</taxon>
        <taxon>Algisphaera</taxon>
    </lineage>
</organism>
<keyword evidence="2" id="KW-0472">Membrane</keyword>
<dbReference type="GO" id="GO:0015627">
    <property type="term" value="C:type II protein secretion system complex"/>
    <property type="evidence" value="ECO:0007669"/>
    <property type="project" value="InterPro"/>
</dbReference>
<evidence type="ECO:0000256" key="1">
    <source>
        <dbReference type="ARBA" id="ARBA00022481"/>
    </source>
</evidence>
<dbReference type="Proteomes" id="UP000541810">
    <property type="component" value="Unassembled WGS sequence"/>
</dbReference>
<dbReference type="EMBL" id="JACHGY010000001">
    <property type="protein sequence ID" value="MBB6429635.1"/>
    <property type="molecule type" value="Genomic_DNA"/>
</dbReference>
<dbReference type="Gene3D" id="3.30.700.10">
    <property type="entry name" value="Glycoprotein, Type 4 Pilin"/>
    <property type="match status" value="1"/>
</dbReference>
<protein>
    <submittedName>
        <fullName evidence="3">Prepilin-type N-terminal cleavage/methylation domain-containing protein</fullName>
    </submittedName>
</protein>
<dbReference type="InterPro" id="IPR012902">
    <property type="entry name" value="N_methyl_site"/>
</dbReference>
<keyword evidence="2" id="KW-0812">Transmembrane</keyword>
<accession>A0A7X0H5I2</accession>
<dbReference type="PRINTS" id="PR00813">
    <property type="entry name" value="BCTERIALGSPG"/>
</dbReference>
<dbReference type="SUPFAM" id="SSF54523">
    <property type="entry name" value="Pili subunits"/>
    <property type="match status" value="1"/>
</dbReference>
<sequence>MFTYRTVPLSRTAFTLIELLVVISIIALLIGILLPALGNARKQARLLVCANNLDSITTALNTYATDNRFVLPRVNNETPVMPGPNTVNRDNANPLYTNPFEAGAPENDIPAALFLLLRDEYLTSSAVFVSPDMPEHFPDEYVSGSARTQTTFSLVGSNVEDDSNLSYGYANPYAGFGAFGDGLTNFKLTLDRVQSDYAVVADRGPACCNPPFDNIPSPFNRSNIHGRSGEETGQHISYVDGSVEFTEEPRSRADTGIYGANQVDFATTYLRPVILPLLIE</sequence>
<dbReference type="GO" id="GO:0015628">
    <property type="term" value="P:protein secretion by the type II secretion system"/>
    <property type="evidence" value="ECO:0007669"/>
    <property type="project" value="InterPro"/>
</dbReference>
<evidence type="ECO:0000313" key="3">
    <source>
        <dbReference type="EMBL" id="MBB6429635.1"/>
    </source>
</evidence>
<feature type="transmembrane region" description="Helical" evidence="2">
    <location>
        <begin position="12"/>
        <end position="37"/>
    </location>
</feature>
<dbReference type="RefSeq" id="WP_184677207.1">
    <property type="nucleotide sequence ID" value="NZ_JACHGY010000001.1"/>
</dbReference>
<reference evidence="3 4" key="1">
    <citation type="submission" date="2020-08" db="EMBL/GenBank/DDBJ databases">
        <title>Genomic Encyclopedia of Type Strains, Phase IV (KMG-IV): sequencing the most valuable type-strain genomes for metagenomic binning, comparative biology and taxonomic classification.</title>
        <authorList>
            <person name="Goeker M."/>
        </authorList>
    </citation>
    <scope>NUCLEOTIDE SEQUENCE [LARGE SCALE GENOMIC DNA]</scope>
    <source>
        <strain evidence="3 4">DSM 103725</strain>
    </source>
</reference>
<comment type="caution">
    <text evidence="3">The sequence shown here is derived from an EMBL/GenBank/DDBJ whole genome shotgun (WGS) entry which is preliminary data.</text>
</comment>
<dbReference type="InterPro" id="IPR000983">
    <property type="entry name" value="Bac_GSPG_pilin"/>
</dbReference>
<dbReference type="NCBIfam" id="TIGR02532">
    <property type="entry name" value="IV_pilin_GFxxxE"/>
    <property type="match status" value="1"/>
</dbReference>
<keyword evidence="1" id="KW-0488">Methylation</keyword>
<proteinExistence type="predicted"/>
<keyword evidence="2" id="KW-1133">Transmembrane helix</keyword>
<dbReference type="AlphaFoldDB" id="A0A7X0H5I2"/>
<evidence type="ECO:0000256" key="2">
    <source>
        <dbReference type="SAM" id="Phobius"/>
    </source>
</evidence>
<dbReference type="InterPro" id="IPR045584">
    <property type="entry name" value="Pilin-like"/>
</dbReference>
<name>A0A7X0H5I2_9BACT</name>
<dbReference type="PANTHER" id="PTHR30093">
    <property type="entry name" value="GENERAL SECRETION PATHWAY PROTEIN G"/>
    <property type="match status" value="1"/>
</dbReference>
<keyword evidence="4" id="KW-1185">Reference proteome</keyword>